<evidence type="ECO:0000256" key="5">
    <source>
        <dbReference type="ARBA" id="ARBA00022989"/>
    </source>
</evidence>
<organism evidence="10 11">
    <name type="scientific">Agathobacter ruminis</name>
    <dbReference type="NCBI Taxonomy" id="1712665"/>
    <lineage>
        <taxon>Bacteria</taxon>
        <taxon>Bacillati</taxon>
        <taxon>Bacillota</taxon>
        <taxon>Clostridia</taxon>
        <taxon>Lachnospirales</taxon>
        <taxon>Lachnospiraceae</taxon>
        <taxon>Agathobacter</taxon>
    </lineage>
</organism>
<protein>
    <recommendedName>
        <fullName evidence="9">Threonine/Serine exporter ThrE domain-containing protein</fullName>
    </recommendedName>
</protein>
<evidence type="ECO:0000259" key="9">
    <source>
        <dbReference type="Pfam" id="PF12821"/>
    </source>
</evidence>
<keyword evidence="4 8" id="KW-0812">Transmembrane</keyword>
<evidence type="ECO:0000256" key="8">
    <source>
        <dbReference type="SAM" id="Phobius"/>
    </source>
</evidence>
<evidence type="ECO:0000256" key="6">
    <source>
        <dbReference type="ARBA" id="ARBA00023136"/>
    </source>
</evidence>
<evidence type="ECO:0000256" key="4">
    <source>
        <dbReference type="ARBA" id="ARBA00022692"/>
    </source>
</evidence>
<comment type="similarity">
    <text evidence="7">Belongs to the ThrE exporter (TC 2.A.79) family.</text>
</comment>
<keyword evidence="11" id="KW-1185">Reference proteome</keyword>
<evidence type="ECO:0000256" key="3">
    <source>
        <dbReference type="ARBA" id="ARBA00022519"/>
    </source>
</evidence>
<dbReference type="GO" id="GO:0005886">
    <property type="term" value="C:plasma membrane"/>
    <property type="evidence" value="ECO:0007669"/>
    <property type="project" value="UniProtKB-SubCell"/>
</dbReference>
<reference evidence="10 11" key="2">
    <citation type="submission" date="2017-10" db="EMBL/GenBank/DDBJ databases">
        <authorList>
            <person name="Banno H."/>
            <person name="Chua N.-H."/>
        </authorList>
    </citation>
    <scope>NUCLEOTIDE SEQUENCE [LARGE SCALE GENOMIC DNA]</scope>
    <source>
        <strain evidence="10 11">JK623</strain>
    </source>
</reference>
<dbReference type="GO" id="GO:0015744">
    <property type="term" value="P:succinate transport"/>
    <property type="evidence" value="ECO:0007669"/>
    <property type="project" value="TreeGrafter"/>
</dbReference>
<keyword evidence="6 8" id="KW-0472">Membrane</keyword>
<name>A0A2G3E0E0_9FIRM</name>
<reference evidence="10 11" key="1">
    <citation type="submission" date="2017-10" db="EMBL/GenBank/DDBJ databases">
        <title>Resolving the taxonomy of Roseburia spp., Eubacterium rectale and Agathobacter spp. through phylogenomic analysis.</title>
        <authorList>
            <person name="Sheridan P.O."/>
            <person name="Walker A.W."/>
            <person name="Duncan S.H."/>
            <person name="Scott K.P."/>
            <person name="Toole P.W.O."/>
            <person name="Luis P."/>
            <person name="Flint H.J."/>
        </authorList>
    </citation>
    <scope>NUCLEOTIDE SEQUENCE [LARGE SCALE GENOMIC DNA]</scope>
    <source>
        <strain evidence="10 11">JK623</strain>
    </source>
</reference>
<evidence type="ECO:0000256" key="1">
    <source>
        <dbReference type="ARBA" id="ARBA00004651"/>
    </source>
</evidence>
<feature type="transmembrane region" description="Helical" evidence="8">
    <location>
        <begin position="56"/>
        <end position="77"/>
    </location>
</feature>
<feature type="transmembrane region" description="Helical" evidence="8">
    <location>
        <begin position="84"/>
        <end position="106"/>
    </location>
</feature>
<feature type="domain" description="Threonine/Serine exporter ThrE" evidence="9">
    <location>
        <begin position="11"/>
        <end position="139"/>
    </location>
</feature>
<sequence>MPDLLLTIIIQFVVAGLATFGFAIIFNAPRSESMLCGITGAIGWLVYYLLIHYADFNLVASALIATGILTIFARILAVRRQNPVTLYLMTGIFPLVPGAGIYYTAYYLITDDRSAFASKGTETLEIAIAIVFGIIFGTAIPQVLFHKLVRTKKGASHS</sequence>
<evidence type="ECO:0000256" key="2">
    <source>
        <dbReference type="ARBA" id="ARBA00022475"/>
    </source>
</evidence>
<keyword evidence="2" id="KW-1003">Cell membrane</keyword>
<dbReference type="PANTHER" id="PTHR34390">
    <property type="entry name" value="UPF0442 PROTEIN YJJB-RELATED"/>
    <property type="match status" value="1"/>
</dbReference>
<keyword evidence="5 8" id="KW-1133">Transmembrane helix</keyword>
<gene>
    <name evidence="10" type="ORF">CSX02_11825</name>
</gene>
<dbReference type="PANTHER" id="PTHR34390:SF1">
    <property type="entry name" value="SUCCINATE TRANSPORTER SUBUNIT YJJB-RELATED"/>
    <property type="match status" value="1"/>
</dbReference>
<feature type="transmembrane region" description="Helical" evidence="8">
    <location>
        <begin position="6"/>
        <end position="26"/>
    </location>
</feature>
<evidence type="ECO:0000256" key="7">
    <source>
        <dbReference type="ARBA" id="ARBA00034125"/>
    </source>
</evidence>
<keyword evidence="3" id="KW-0997">Cell inner membrane</keyword>
<dbReference type="Proteomes" id="UP000224563">
    <property type="component" value="Unassembled WGS sequence"/>
</dbReference>
<dbReference type="InterPro" id="IPR024528">
    <property type="entry name" value="ThrE_2"/>
</dbReference>
<dbReference type="InterPro" id="IPR050539">
    <property type="entry name" value="ThrE_Dicarb/AminoAcid_Exp"/>
</dbReference>
<evidence type="ECO:0000313" key="10">
    <source>
        <dbReference type="EMBL" id="PHU36714.1"/>
    </source>
</evidence>
<evidence type="ECO:0000313" key="11">
    <source>
        <dbReference type="Proteomes" id="UP000224563"/>
    </source>
</evidence>
<comment type="subcellular location">
    <subcellularLocation>
        <location evidence="1">Cell membrane</location>
        <topology evidence="1">Multi-pass membrane protein</topology>
    </subcellularLocation>
</comment>
<comment type="caution">
    <text evidence="10">The sequence shown here is derived from an EMBL/GenBank/DDBJ whole genome shotgun (WGS) entry which is preliminary data.</text>
</comment>
<dbReference type="RefSeq" id="WP_099386822.1">
    <property type="nucleotide sequence ID" value="NZ_JANSWH010000026.1"/>
</dbReference>
<accession>A0A2G3E0E0</accession>
<dbReference type="AlphaFoldDB" id="A0A2G3E0E0"/>
<feature type="transmembrane region" description="Helical" evidence="8">
    <location>
        <begin position="126"/>
        <end position="145"/>
    </location>
</feature>
<dbReference type="Pfam" id="PF12821">
    <property type="entry name" value="ThrE_2"/>
    <property type="match status" value="1"/>
</dbReference>
<proteinExistence type="inferred from homology"/>
<dbReference type="EMBL" id="PDYG01000127">
    <property type="protein sequence ID" value="PHU36714.1"/>
    <property type="molecule type" value="Genomic_DNA"/>
</dbReference>
<feature type="transmembrane region" description="Helical" evidence="8">
    <location>
        <begin position="33"/>
        <end position="50"/>
    </location>
</feature>